<protein>
    <submittedName>
        <fullName evidence="1">Uncharacterized protein</fullName>
    </submittedName>
</protein>
<dbReference type="AlphaFoldDB" id="A0A1F6TKW5"/>
<reference evidence="1 2" key="1">
    <citation type="journal article" date="2016" name="Nat. Commun.">
        <title>Thousands of microbial genomes shed light on interconnected biogeochemical processes in an aquifer system.</title>
        <authorList>
            <person name="Anantharaman K."/>
            <person name="Brown C.T."/>
            <person name="Hug L.A."/>
            <person name="Sharon I."/>
            <person name="Castelle C.J."/>
            <person name="Probst A.J."/>
            <person name="Thomas B.C."/>
            <person name="Singh A."/>
            <person name="Wilkins M.J."/>
            <person name="Karaoz U."/>
            <person name="Brodie E.L."/>
            <person name="Williams K.H."/>
            <person name="Hubbard S.S."/>
            <person name="Banfield J.F."/>
        </authorList>
    </citation>
    <scope>NUCLEOTIDE SEQUENCE [LARGE SCALE GENOMIC DNA]</scope>
</reference>
<organism evidence="1 2">
    <name type="scientific">Candidatus Nomurabacteria bacterium GWB1_40_6</name>
    <dbReference type="NCBI Taxonomy" id="1801727"/>
    <lineage>
        <taxon>Bacteria</taxon>
        <taxon>Candidatus Nomuraibacteriota</taxon>
    </lineage>
</organism>
<sequence length="359" mass="42128">MTNSMGGVNLRTQTNYFFGEKLSREKYKEKMEKLDLGSRKVREELFKKFEEIKKNSIVRDTKQVNCVNCVGDHLENSKDCFNVFDGFDLEKARHSAWVFSSKDISDCFGMGGSELIYEAISPEEVHNCKFLMSTDSSHDVEYGLFCQSSSFLFGCVGLRSQEYCILNKKYPKEKYNELIMEIKKEMQNNPYIDKRGISYGYGEFFPSEFSHIPYNESVAQEYYPLNKEEAIQRGFGWRDDNTRSYNITMDIEKIPDNIRDAGDSITEEVLACTHKQKCTHQCTQAFKIIPNELQFYRKMKIPPPTLCPNCRHFERLGRRNPMRLWNRVCTKCKKEIISSYAPDRPEIIYCEKCYQQEVY</sequence>
<dbReference type="Proteomes" id="UP000176484">
    <property type="component" value="Unassembled WGS sequence"/>
</dbReference>
<gene>
    <name evidence="1" type="ORF">A2121_00985</name>
</gene>
<evidence type="ECO:0000313" key="2">
    <source>
        <dbReference type="Proteomes" id="UP000176484"/>
    </source>
</evidence>
<comment type="caution">
    <text evidence="1">The sequence shown here is derived from an EMBL/GenBank/DDBJ whole genome shotgun (WGS) entry which is preliminary data.</text>
</comment>
<evidence type="ECO:0000313" key="1">
    <source>
        <dbReference type="EMBL" id="OGI45780.1"/>
    </source>
</evidence>
<name>A0A1F6TKW5_9BACT</name>
<proteinExistence type="predicted"/>
<dbReference type="EMBL" id="MFTD01000039">
    <property type="protein sequence ID" value="OGI45780.1"/>
    <property type="molecule type" value="Genomic_DNA"/>
</dbReference>
<accession>A0A1F6TKW5</accession>